<protein>
    <submittedName>
        <fullName evidence="1">Uncharacterized protein</fullName>
    </submittedName>
</protein>
<organism evidence="1">
    <name type="scientific">Oryza meridionalis</name>
    <dbReference type="NCBI Taxonomy" id="40149"/>
    <lineage>
        <taxon>Eukaryota</taxon>
        <taxon>Viridiplantae</taxon>
        <taxon>Streptophyta</taxon>
        <taxon>Embryophyta</taxon>
        <taxon>Tracheophyta</taxon>
        <taxon>Spermatophyta</taxon>
        <taxon>Magnoliopsida</taxon>
        <taxon>Liliopsida</taxon>
        <taxon>Poales</taxon>
        <taxon>Poaceae</taxon>
        <taxon>BOP clade</taxon>
        <taxon>Oryzoideae</taxon>
        <taxon>Oryzeae</taxon>
        <taxon>Oryzinae</taxon>
        <taxon>Oryza</taxon>
    </lineage>
</organism>
<proteinExistence type="predicted"/>
<keyword evidence="2" id="KW-1185">Reference proteome</keyword>
<name>A0A0E0E846_9ORYZ</name>
<reference evidence="1" key="1">
    <citation type="submission" date="2015-04" db="UniProtKB">
        <authorList>
            <consortium name="EnsemblPlants"/>
        </authorList>
    </citation>
    <scope>IDENTIFICATION</scope>
</reference>
<evidence type="ECO:0000313" key="2">
    <source>
        <dbReference type="Proteomes" id="UP000008021"/>
    </source>
</evidence>
<sequence length="148" mass="16131">MATGETAEQGGVCWASLPAELAELIAARVLAAGGGGVDYVRFRATAALLDPRLHPGVVRWMMFRPLPGPPCARRPRPLPRPLRLRTHPIRVPLPLLRGHCVLDYPDGLLLLERELPSIGGNSIVCFHAGGELPCSVPSWHRLFDIHSN</sequence>
<dbReference type="PANTHER" id="PTHR33165:SF91">
    <property type="entry name" value="OS07G0177000 PROTEIN"/>
    <property type="match status" value="1"/>
</dbReference>
<dbReference type="Gramene" id="OMERI07G03440.1">
    <property type="protein sequence ID" value="OMERI07G03440.1"/>
    <property type="gene ID" value="OMERI07G03440"/>
</dbReference>
<accession>A0A0E0E846</accession>
<reference evidence="1" key="2">
    <citation type="submission" date="2018-05" db="EMBL/GenBank/DDBJ databases">
        <title>OmerRS3 (Oryza meridionalis Reference Sequence Version 3).</title>
        <authorList>
            <person name="Zhang J."/>
            <person name="Kudrna D."/>
            <person name="Lee S."/>
            <person name="Talag J."/>
            <person name="Welchert J."/>
            <person name="Wing R.A."/>
        </authorList>
    </citation>
    <scope>NUCLEOTIDE SEQUENCE [LARGE SCALE GENOMIC DNA]</scope>
    <source>
        <strain evidence="1">cv. OR44</strain>
    </source>
</reference>
<dbReference type="PANTHER" id="PTHR33165">
    <property type="entry name" value="F-BOX DOMAIN CONTAINING PROTEIN-LIKE-RELATED"/>
    <property type="match status" value="1"/>
</dbReference>
<dbReference type="AlphaFoldDB" id="A0A0E0E846"/>
<dbReference type="HOGENOM" id="CLU_1761699_0_0_1"/>
<dbReference type="STRING" id="40149.A0A0E0E846"/>
<evidence type="ECO:0000313" key="1">
    <source>
        <dbReference type="EnsemblPlants" id="OMERI07G03440.1"/>
    </source>
</evidence>
<dbReference type="Proteomes" id="UP000008021">
    <property type="component" value="Chromosome 7"/>
</dbReference>
<dbReference type="EnsemblPlants" id="OMERI07G03440.1">
    <property type="protein sequence ID" value="OMERI07G03440.1"/>
    <property type="gene ID" value="OMERI07G03440"/>
</dbReference>